<name>I4EE38_9BACT</name>
<dbReference type="OrthoDB" id="9793681at2"/>
<organism evidence="3 4">
    <name type="scientific">Nitrolancea hollandica Lb</name>
    <dbReference type="NCBI Taxonomy" id="1129897"/>
    <lineage>
        <taxon>Bacteria</taxon>
        <taxon>Pseudomonadati</taxon>
        <taxon>Thermomicrobiota</taxon>
        <taxon>Thermomicrobia</taxon>
        <taxon>Sphaerobacterales</taxon>
        <taxon>Sphaerobacterineae</taxon>
        <taxon>Sphaerobacteraceae</taxon>
        <taxon>Nitrolancea</taxon>
    </lineage>
</organism>
<dbReference type="InterPro" id="IPR004394">
    <property type="entry name" value="Iojap/RsfS/C7orf30"/>
</dbReference>
<comment type="function">
    <text evidence="2">Functions as a ribosomal silencing factor. Interacts with ribosomal protein uL14 (rplN), blocking formation of intersubunit bridge B8. Prevents association of the 30S and 50S ribosomal subunits and the formation of functional ribosomes, thus repressing translation.</text>
</comment>
<dbReference type="Pfam" id="PF02410">
    <property type="entry name" value="RsfS"/>
    <property type="match status" value="1"/>
</dbReference>
<dbReference type="AlphaFoldDB" id="I4EE38"/>
<dbReference type="RefSeq" id="WP_008475533.1">
    <property type="nucleotide sequence ID" value="NZ_CAGS01000080.1"/>
</dbReference>
<evidence type="ECO:0000256" key="1">
    <source>
        <dbReference type="ARBA" id="ARBA00010574"/>
    </source>
</evidence>
<comment type="caution">
    <text evidence="3">The sequence shown here is derived from an EMBL/GenBank/DDBJ whole genome shotgun (WGS) entry which is preliminary data.</text>
</comment>
<keyword evidence="2" id="KW-0810">Translation regulation</keyword>
<evidence type="ECO:0000313" key="4">
    <source>
        <dbReference type="Proteomes" id="UP000004221"/>
    </source>
</evidence>
<evidence type="ECO:0000256" key="2">
    <source>
        <dbReference type="HAMAP-Rule" id="MF_01477"/>
    </source>
</evidence>
<dbReference type="GO" id="GO:0005737">
    <property type="term" value="C:cytoplasm"/>
    <property type="evidence" value="ECO:0007669"/>
    <property type="project" value="UniProtKB-SubCell"/>
</dbReference>
<dbReference type="InterPro" id="IPR043519">
    <property type="entry name" value="NT_sf"/>
</dbReference>
<accession>I4EE38</accession>
<comment type="subunit">
    <text evidence="2">Interacts with ribosomal protein uL14 (rplN).</text>
</comment>
<comment type="subcellular location">
    <subcellularLocation>
        <location evidence="2">Cytoplasm</location>
    </subcellularLocation>
</comment>
<evidence type="ECO:0000313" key="3">
    <source>
        <dbReference type="EMBL" id="CCF82950.1"/>
    </source>
</evidence>
<dbReference type="GO" id="GO:0017148">
    <property type="term" value="P:negative regulation of translation"/>
    <property type="evidence" value="ECO:0007669"/>
    <property type="project" value="UniProtKB-UniRule"/>
</dbReference>
<dbReference type="SUPFAM" id="SSF81301">
    <property type="entry name" value="Nucleotidyltransferase"/>
    <property type="match status" value="1"/>
</dbReference>
<dbReference type="NCBIfam" id="TIGR00090">
    <property type="entry name" value="rsfS_iojap_ybeB"/>
    <property type="match status" value="1"/>
</dbReference>
<dbReference type="Gene3D" id="3.30.460.10">
    <property type="entry name" value="Beta Polymerase, domain 2"/>
    <property type="match status" value="1"/>
</dbReference>
<keyword evidence="2" id="KW-0678">Repressor</keyword>
<gene>
    <name evidence="2" type="primary">rsfS</name>
    <name evidence="3" type="ORF">NITHO_1700008</name>
</gene>
<dbReference type="Proteomes" id="UP000004221">
    <property type="component" value="Unassembled WGS sequence"/>
</dbReference>
<dbReference type="GO" id="GO:0043023">
    <property type="term" value="F:ribosomal large subunit binding"/>
    <property type="evidence" value="ECO:0007669"/>
    <property type="project" value="TreeGrafter"/>
</dbReference>
<reference evidence="3 4" key="1">
    <citation type="journal article" date="2012" name="ISME J.">
        <title>Nitrification expanded: discovery, physiology and genomics of a nitrite-oxidizing bacterium from the phylum Chloroflexi.</title>
        <authorList>
            <person name="Sorokin D.Y."/>
            <person name="Lucker S."/>
            <person name="Vejmelkova D."/>
            <person name="Kostrikina N.A."/>
            <person name="Kleerebezem R."/>
            <person name="Rijpstra W.I."/>
            <person name="Damste J.S."/>
            <person name="Le Paslier D."/>
            <person name="Muyzer G."/>
            <person name="Wagner M."/>
            <person name="van Loosdrecht M.C."/>
            <person name="Daims H."/>
        </authorList>
    </citation>
    <scope>NUCLEOTIDE SEQUENCE [LARGE SCALE GENOMIC DNA]</scope>
    <source>
        <strain evidence="4">none</strain>
    </source>
</reference>
<sequence length="126" mass="14318">MCTYTEPDWEDVIEPANLARKIAAIASDALATEILVLDIHELSTIADYFVIGSTGNPRHLRAVTEKIGRELREDGIHPLRVEGQPETGWIVLDYGSIIVHMFTEEQRAFYRLEELWSGAQRLLLIQ</sequence>
<dbReference type="EMBL" id="CAGS01000080">
    <property type="protein sequence ID" value="CCF82950.1"/>
    <property type="molecule type" value="Genomic_DNA"/>
</dbReference>
<keyword evidence="2" id="KW-0963">Cytoplasm</keyword>
<dbReference type="HAMAP" id="MF_01477">
    <property type="entry name" value="Iojap_RsfS"/>
    <property type="match status" value="1"/>
</dbReference>
<dbReference type="GO" id="GO:0090071">
    <property type="term" value="P:negative regulation of ribosome biogenesis"/>
    <property type="evidence" value="ECO:0007669"/>
    <property type="project" value="UniProtKB-UniRule"/>
</dbReference>
<comment type="similarity">
    <text evidence="1 2">Belongs to the Iojap/RsfS family.</text>
</comment>
<keyword evidence="4" id="KW-1185">Reference proteome</keyword>
<dbReference type="PANTHER" id="PTHR21043:SF0">
    <property type="entry name" value="MITOCHONDRIAL ASSEMBLY OF RIBOSOMAL LARGE SUBUNIT PROTEIN 1"/>
    <property type="match status" value="1"/>
</dbReference>
<protein>
    <recommendedName>
        <fullName evidence="2">Ribosomal silencing factor RsfS</fullName>
    </recommendedName>
</protein>
<dbReference type="PANTHER" id="PTHR21043">
    <property type="entry name" value="IOJAP SUPERFAMILY ORTHOLOG"/>
    <property type="match status" value="1"/>
</dbReference>
<proteinExistence type="inferred from homology"/>
<dbReference type="GO" id="GO:0042256">
    <property type="term" value="P:cytosolic ribosome assembly"/>
    <property type="evidence" value="ECO:0007669"/>
    <property type="project" value="UniProtKB-UniRule"/>
</dbReference>